<sequence length="241" mass="26928">MRTECSRIQLVLVIAVIAYITRVFGHSPLSAELDPPVSNTSVVARGTAPRKLRVQPGGTVERVVRAAGFEEIKLPPALKKLKSSDELLAHPDFQRWTTSFTSRIKSNVDQKMANFLRKNLDDAVLARMVLSASKNQQTQSLARNLEKQLLKSWRKKLPETVFDDLRLHDEVGELLENPVFKMWVASVDNSRGDANVTIVKLLNGRNGEATTAARGGDAKRKFYDKLDEIRKSYGIKSDSAL</sequence>
<gene>
    <name evidence="1" type="ORF">PsorP6_017415</name>
</gene>
<keyword evidence="2" id="KW-1185">Reference proteome</keyword>
<accession>A0ACC0WLS9</accession>
<reference evidence="1 2" key="1">
    <citation type="journal article" date="2022" name="bioRxiv">
        <title>The genome of the oomycete Peronosclerospora sorghi, a cosmopolitan pathogen of maize and sorghum, is inflated with dispersed pseudogenes.</title>
        <authorList>
            <person name="Fletcher K."/>
            <person name="Martin F."/>
            <person name="Isakeit T."/>
            <person name="Cavanaugh K."/>
            <person name="Magill C."/>
            <person name="Michelmore R."/>
        </authorList>
    </citation>
    <scope>NUCLEOTIDE SEQUENCE [LARGE SCALE GENOMIC DNA]</scope>
    <source>
        <strain evidence="1">P6</strain>
    </source>
</reference>
<name>A0ACC0WLS9_9STRA</name>
<proteinExistence type="predicted"/>
<evidence type="ECO:0000313" key="2">
    <source>
        <dbReference type="Proteomes" id="UP001163321"/>
    </source>
</evidence>
<evidence type="ECO:0000313" key="1">
    <source>
        <dbReference type="EMBL" id="KAI9919809.1"/>
    </source>
</evidence>
<dbReference type="EMBL" id="CM047590">
    <property type="protein sequence ID" value="KAI9919809.1"/>
    <property type="molecule type" value="Genomic_DNA"/>
</dbReference>
<dbReference type="Proteomes" id="UP001163321">
    <property type="component" value="Chromosome 11"/>
</dbReference>
<organism evidence="1 2">
    <name type="scientific">Peronosclerospora sorghi</name>
    <dbReference type="NCBI Taxonomy" id="230839"/>
    <lineage>
        <taxon>Eukaryota</taxon>
        <taxon>Sar</taxon>
        <taxon>Stramenopiles</taxon>
        <taxon>Oomycota</taxon>
        <taxon>Peronosporomycetes</taxon>
        <taxon>Peronosporales</taxon>
        <taxon>Peronosporaceae</taxon>
        <taxon>Peronosclerospora</taxon>
    </lineage>
</organism>
<protein>
    <submittedName>
        <fullName evidence="1">Uncharacterized protein</fullName>
    </submittedName>
</protein>
<comment type="caution">
    <text evidence="1">The sequence shown here is derived from an EMBL/GenBank/DDBJ whole genome shotgun (WGS) entry which is preliminary data.</text>
</comment>